<proteinExistence type="predicted"/>
<organism evidence="1">
    <name type="scientific">uncultured bacterium 70</name>
    <dbReference type="NCBI Taxonomy" id="698392"/>
    <lineage>
        <taxon>Bacteria</taxon>
        <taxon>environmental samples</taxon>
    </lineage>
</organism>
<accession>E3T6I8</accession>
<protein>
    <submittedName>
        <fullName evidence="1">Uncharacterized protein</fullName>
    </submittedName>
</protein>
<sequence>MAELLAEFSTPIASRNGIFYTARACGAKAADGLWHGWLEFTPVDGRLAICSPRETTQPNRVDTEYWAGGLTLVYLEGALQRALDGPAPAGLSAPLSGHAR</sequence>
<reference evidence="1" key="2">
    <citation type="journal article" date="2010" name="Appl. Environ. Microbiol.">
        <title>Comparative analysis of acidobacterial genomic fragments from terrestrial and aquatic metagenomic libraries, with emphasis on acidobacteria subdivision 6.</title>
        <authorList>
            <person name="Kielak A.M."/>
            <person name="van Veen J.A."/>
            <person name="Kowalchuk G.A."/>
        </authorList>
    </citation>
    <scope>NUCLEOTIDE SEQUENCE</scope>
</reference>
<name>E3T6I8_9BACT</name>
<dbReference type="AlphaFoldDB" id="E3T6I8"/>
<evidence type="ECO:0000313" key="1">
    <source>
        <dbReference type="EMBL" id="ADC35932.1"/>
    </source>
</evidence>
<dbReference type="EMBL" id="GU260705">
    <property type="protein sequence ID" value="ADC35932.1"/>
    <property type="molecule type" value="Genomic_DNA"/>
</dbReference>
<reference evidence="1" key="1">
    <citation type="submission" date="2009-12" db="EMBL/GenBank/DDBJ databases">
        <authorList>
            <person name="Kielak A."/>
            <person name="van Veen J.A."/>
            <person name="Kowalchuk G.A."/>
        </authorList>
    </citation>
    <scope>NUCLEOTIDE SEQUENCE</scope>
</reference>